<dbReference type="Proteomes" id="UP001164539">
    <property type="component" value="Chromosome 10"/>
</dbReference>
<evidence type="ECO:0000313" key="2">
    <source>
        <dbReference type="Proteomes" id="UP001164539"/>
    </source>
</evidence>
<evidence type="ECO:0000313" key="1">
    <source>
        <dbReference type="EMBL" id="KAJ4708898.1"/>
    </source>
</evidence>
<gene>
    <name evidence="1" type="ORF">OWV82_018770</name>
</gene>
<comment type="caution">
    <text evidence="1">The sequence shown here is derived from an EMBL/GenBank/DDBJ whole genome shotgun (WGS) entry which is preliminary data.</text>
</comment>
<organism evidence="1 2">
    <name type="scientific">Melia azedarach</name>
    <name type="common">Chinaberry tree</name>
    <dbReference type="NCBI Taxonomy" id="155640"/>
    <lineage>
        <taxon>Eukaryota</taxon>
        <taxon>Viridiplantae</taxon>
        <taxon>Streptophyta</taxon>
        <taxon>Embryophyta</taxon>
        <taxon>Tracheophyta</taxon>
        <taxon>Spermatophyta</taxon>
        <taxon>Magnoliopsida</taxon>
        <taxon>eudicotyledons</taxon>
        <taxon>Gunneridae</taxon>
        <taxon>Pentapetalae</taxon>
        <taxon>rosids</taxon>
        <taxon>malvids</taxon>
        <taxon>Sapindales</taxon>
        <taxon>Meliaceae</taxon>
        <taxon>Melia</taxon>
    </lineage>
</organism>
<keyword evidence="2" id="KW-1185">Reference proteome</keyword>
<accession>A0ACC1XCH4</accession>
<proteinExistence type="predicted"/>
<name>A0ACC1XCH4_MELAZ</name>
<dbReference type="EMBL" id="CM051403">
    <property type="protein sequence ID" value="KAJ4708898.1"/>
    <property type="molecule type" value="Genomic_DNA"/>
</dbReference>
<sequence length="627" mass="70011">MEGDPDGEETGSPSKSRRYSAQKKGKAKIESRIDLTEEETMQRKNPRNTWSWSPTVIEIETRLEEIMGRKKPIFTLSLSPIEVETDLALMKPKSVLKHSVTEINKSNSDDPDSNLEKEATQIDDVGEFIRKQRILRRFREERIRRGYEVAREHAHRLANPQDDKDFISNKPEKKVMLKEDDVELGGPFFEAMEMIKKRNSSGFKWVPVKDKVFNALKCQVPSLLDLSLNVLAKNAEAIVSLEHVPDSLRHRISQIICDDRKMNAHFLKLLVSGFPTQICLNDGSQLEIEDFKKFFGACNAKYLTVLQLDRCGRSLTDDVLCDTLARSTHSLPSLATISLAGAYRLTDNGLSILATSAPALQSVNVGGCSLLTSAGITALVSCLESTLRELYTDHCERVDAMVMLPALKELKYLEVLSVAGIDTVSDDFVIEIVKAHGTKLKELVLANCVCRQLTDRALKFVGQKCSRLSALDISYLDNLTDSTMKYLANGCRSAHSLKLCHNTFSDEAIAAFLEVSGDSLTELSLNNVRGVGLNTALSLAKCSRNLLILDLSWCRRLTDDALGFIVHNCLSLRLLKLFGCTQITDVFLNGHSNLEVQIIGLKLTPVLKHLSVLERQQAPLRYAINFL</sequence>
<reference evidence="1 2" key="1">
    <citation type="journal article" date="2023" name="Science">
        <title>Complex scaffold remodeling in plant triterpene biosynthesis.</title>
        <authorList>
            <person name="De La Pena R."/>
            <person name="Hodgson H."/>
            <person name="Liu J.C."/>
            <person name="Stephenson M.J."/>
            <person name="Martin A.C."/>
            <person name="Owen C."/>
            <person name="Harkess A."/>
            <person name="Leebens-Mack J."/>
            <person name="Jimenez L.E."/>
            <person name="Osbourn A."/>
            <person name="Sattely E.S."/>
        </authorList>
    </citation>
    <scope>NUCLEOTIDE SEQUENCE [LARGE SCALE GENOMIC DNA]</scope>
    <source>
        <strain evidence="2">cv. JPN11</strain>
        <tissue evidence="1">Leaf</tissue>
    </source>
</reference>
<protein>
    <submittedName>
        <fullName evidence="1">F-box/LRR-repeat protein 4-like</fullName>
    </submittedName>
</protein>